<keyword evidence="4" id="KW-1185">Reference proteome</keyword>
<dbReference type="GeneID" id="91101529"/>
<gene>
    <name evidence="3" type="ORF">V865_002725</name>
</gene>
<dbReference type="InterPro" id="IPR048661">
    <property type="entry name" value="CPL1-like"/>
</dbReference>
<name>A0AAX4KF46_9TREE</name>
<keyword evidence="1" id="KW-0732">Signal</keyword>
<protein>
    <recommendedName>
        <fullName evidence="2">Protein CPL1-like domain-containing protein</fullName>
    </recommendedName>
</protein>
<evidence type="ECO:0000256" key="1">
    <source>
        <dbReference type="SAM" id="SignalP"/>
    </source>
</evidence>
<dbReference type="EMBL" id="CP144089">
    <property type="protein sequence ID" value="WWD04654.1"/>
    <property type="molecule type" value="Genomic_DNA"/>
</dbReference>
<dbReference type="RefSeq" id="XP_066082621.1">
    <property type="nucleotide sequence ID" value="XM_066226524.1"/>
</dbReference>
<dbReference type="KEGG" id="ker:91101529"/>
<evidence type="ECO:0000313" key="4">
    <source>
        <dbReference type="Proteomes" id="UP001358614"/>
    </source>
</evidence>
<accession>A0AAX4KF46</accession>
<dbReference type="InterPro" id="IPR038955">
    <property type="entry name" value="PriA/CPL1_fungi"/>
</dbReference>
<evidence type="ECO:0000313" key="3">
    <source>
        <dbReference type="EMBL" id="WWD04654.1"/>
    </source>
</evidence>
<dbReference type="PANTHER" id="PTHR35192">
    <property type="entry name" value="PROTEIN, PUTATIVE-RELATED"/>
    <property type="match status" value="1"/>
</dbReference>
<sequence>MFPKSLFPIALLSIISLGSVSAVDYSETYVGCVPIGTGTSGALYSPSVYIIEDCNFACADAGYTYAYFSNPASSFCSCKNTGPAPGDISSVASGNTNCGSFQATVNALATDYSFQSCYNSPASDDTTSQSTFDSCFERCSTYTNALVAPAGTTYTCLCSNTTPSGTAESCGYDGTFFAYSHTAISSPSLVDRRRRRLERMKRDEQLRLNRFCPGGLQACIVPGSDDSFECIDTSSELESCGGCLYGSYTNSTAPAGVDCSILRGAAFGGATCANGRCEISACREGFQLVDGKCQ</sequence>
<evidence type="ECO:0000259" key="2">
    <source>
        <dbReference type="Pfam" id="PF21671"/>
    </source>
</evidence>
<dbReference type="PANTHER" id="PTHR35192:SF2">
    <property type="entry name" value="APPLE DOMAIN-CONTAINING PROTEIN"/>
    <property type="match status" value="1"/>
</dbReference>
<dbReference type="Proteomes" id="UP001358614">
    <property type="component" value="Chromosome 1"/>
</dbReference>
<reference evidence="3 4" key="1">
    <citation type="submission" date="2024-01" db="EMBL/GenBank/DDBJ databases">
        <title>Comparative genomics of Cryptococcus and Kwoniella reveals pathogenesis evolution and contrasting modes of karyotype evolution via chromosome fusion or intercentromeric recombination.</title>
        <authorList>
            <person name="Coelho M.A."/>
            <person name="David-Palma M."/>
            <person name="Shea T."/>
            <person name="Bowers K."/>
            <person name="McGinley-Smith S."/>
            <person name="Mohammad A.W."/>
            <person name="Gnirke A."/>
            <person name="Yurkov A.M."/>
            <person name="Nowrousian M."/>
            <person name="Sun S."/>
            <person name="Cuomo C.A."/>
            <person name="Heitman J."/>
        </authorList>
    </citation>
    <scope>NUCLEOTIDE SEQUENCE [LARGE SCALE GENOMIC DNA]</scope>
    <source>
        <strain evidence="3 4">PYCC6329</strain>
    </source>
</reference>
<feature type="signal peptide" evidence="1">
    <location>
        <begin position="1"/>
        <end position="22"/>
    </location>
</feature>
<feature type="domain" description="Protein CPL1-like" evidence="2">
    <location>
        <begin position="228"/>
        <end position="288"/>
    </location>
</feature>
<feature type="chain" id="PRO_5043713477" description="Protein CPL1-like domain-containing protein" evidence="1">
    <location>
        <begin position="23"/>
        <end position="294"/>
    </location>
</feature>
<organism evidence="3 4">
    <name type="scientific">Kwoniella europaea PYCC6329</name>
    <dbReference type="NCBI Taxonomy" id="1423913"/>
    <lineage>
        <taxon>Eukaryota</taxon>
        <taxon>Fungi</taxon>
        <taxon>Dikarya</taxon>
        <taxon>Basidiomycota</taxon>
        <taxon>Agaricomycotina</taxon>
        <taxon>Tremellomycetes</taxon>
        <taxon>Tremellales</taxon>
        <taxon>Cryptococcaceae</taxon>
        <taxon>Kwoniella</taxon>
    </lineage>
</organism>
<proteinExistence type="predicted"/>
<dbReference type="AlphaFoldDB" id="A0AAX4KF46"/>
<dbReference type="Pfam" id="PF21671">
    <property type="entry name" value="CPL1-like"/>
    <property type="match status" value="1"/>
</dbReference>